<dbReference type="Proteomes" id="UP000823982">
    <property type="component" value="Unassembled WGS sequence"/>
</dbReference>
<accession>A0A9D1ENV3</accession>
<sequence>MSMNIPSLCKGIAIGVVTGAAVYAVTNATRADKRHFKSDAIKAVRSVSSMLEGLGSMFM</sequence>
<reference evidence="1" key="1">
    <citation type="submission" date="2020-10" db="EMBL/GenBank/DDBJ databases">
        <authorList>
            <person name="Gilroy R."/>
        </authorList>
    </citation>
    <scope>NUCLEOTIDE SEQUENCE</scope>
    <source>
        <strain evidence="1">CHK157-1446</strain>
    </source>
</reference>
<name>A0A9D1ENV3_9FIRM</name>
<dbReference type="AlphaFoldDB" id="A0A9D1ENV3"/>
<organism evidence="1 2">
    <name type="scientific">Candidatus Faeciplasma gallinarum</name>
    <dbReference type="NCBI Taxonomy" id="2840799"/>
    <lineage>
        <taxon>Bacteria</taxon>
        <taxon>Bacillati</taxon>
        <taxon>Bacillota</taxon>
        <taxon>Clostridia</taxon>
        <taxon>Eubacteriales</taxon>
        <taxon>Oscillospiraceae</taxon>
        <taxon>Oscillospiraceae incertae sedis</taxon>
        <taxon>Candidatus Faeciplasma</taxon>
    </lineage>
</organism>
<reference evidence="1" key="2">
    <citation type="journal article" date="2021" name="PeerJ">
        <title>Extensive microbial diversity within the chicken gut microbiome revealed by metagenomics and culture.</title>
        <authorList>
            <person name="Gilroy R."/>
            <person name="Ravi A."/>
            <person name="Getino M."/>
            <person name="Pursley I."/>
            <person name="Horton D.L."/>
            <person name="Alikhan N.F."/>
            <person name="Baker D."/>
            <person name="Gharbi K."/>
            <person name="Hall N."/>
            <person name="Watson M."/>
            <person name="Adriaenssens E.M."/>
            <person name="Foster-Nyarko E."/>
            <person name="Jarju S."/>
            <person name="Secka A."/>
            <person name="Antonio M."/>
            <person name="Oren A."/>
            <person name="Chaudhuri R.R."/>
            <person name="La Ragione R."/>
            <person name="Hildebrand F."/>
            <person name="Pallen M.J."/>
        </authorList>
    </citation>
    <scope>NUCLEOTIDE SEQUENCE</scope>
    <source>
        <strain evidence="1">CHK157-1446</strain>
    </source>
</reference>
<evidence type="ECO:0000313" key="2">
    <source>
        <dbReference type="Proteomes" id="UP000823982"/>
    </source>
</evidence>
<protein>
    <submittedName>
        <fullName evidence="1">Uncharacterized protein</fullName>
    </submittedName>
</protein>
<proteinExistence type="predicted"/>
<dbReference type="EMBL" id="DVIR01000055">
    <property type="protein sequence ID" value="HIS24876.1"/>
    <property type="molecule type" value="Genomic_DNA"/>
</dbReference>
<gene>
    <name evidence="1" type="ORF">IAD01_05680</name>
</gene>
<evidence type="ECO:0000313" key="1">
    <source>
        <dbReference type="EMBL" id="HIS24876.1"/>
    </source>
</evidence>
<comment type="caution">
    <text evidence="1">The sequence shown here is derived from an EMBL/GenBank/DDBJ whole genome shotgun (WGS) entry which is preliminary data.</text>
</comment>